<evidence type="ECO:0000256" key="1">
    <source>
        <dbReference type="ARBA" id="ARBA00001970"/>
    </source>
</evidence>
<keyword evidence="9 13" id="KW-1133">Transmembrane helix</keyword>
<comment type="similarity">
    <text evidence="12">Belongs to the cytochrome b561 family.</text>
</comment>
<evidence type="ECO:0000256" key="10">
    <source>
        <dbReference type="ARBA" id="ARBA00023004"/>
    </source>
</evidence>
<dbReference type="Pfam" id="PF01292">
    <property type="entry name" value="Ni_hydr_CYTB"/>
    <property type="match status" value="1"/>
</dbReference>
<evidence type="ECO:0000256" key="7">
    <source>
        <dbReference type="ARBA" id="ARBA00022723"/>
    </source>
</evidence>
<keyword evidence="16" id="KW-1185">Reference proteome</keyword>
<keyword evidence="4" id="KW-1003">Cell membrane</keyword>
<dbReference type="EMBL" id="JBHSDU010000003">
    <property type="protein sequence ID" value="MFC4310616.1"/>
    <property type="molecule type" value="Genomic_DNA"/>
</dbReference>
<feature type="transmembrane region" description="Helical" evidence="13">
    <location>
        <begin position="167"/>
        <end position="188"/>
    </location>
</feature>
<proteinExistence type="inferred from homology"/>
<evidence type="ECO:0000313" key="16">
    <source>
        <dbReference type="Proteomes" id="UP001595904"/>
    </source>
</evidence>
<evidence type="ECO:0000256" key="5">
    <source>
        <dbReference type="ARBA" id="ARBA00022617"/>
    </source>
</evidence>
<dbReference type="Proteomes" id="UP001595904">
    <property type="component" value="Unassembled WGS sequence"/>
</dbReference>
<keyword evidence="10" id="KW-0408">Iron</keyword>
<dbReference type="InterPro" id="IPR016174">
    <property type="entry name" value="Di-haem_cyt_TM"/>
</dbReference>
<dbReference type="PANTHER" id="PTHR30529:SF1">
    <property type="entry name" value="CYTOCHROME B561 HOMOLOG 2"/>
    <property type="match status" value="1"/>
</dbReference>
<evidence type="ECO:0000256" key="13">
    <source>
        <dbReference type="SAM" id="Phobius"/>
    </source>
</evidence>
<feature type="transmembrane region" description="Helical" evidence="13">
    <location>
        <begin position="74"/>
        <end position="92"/>
    </location>
</feature>
<comment type="cofactor">
    <cofactor evidence="1">
        <name>heme b</name>
        <dbReference type="ChEBI" id="CHEBI:60344"/>
    </cofactor>
</comment>
<keyword evidence="8" id="KW-0249">Electron transport</keyword>
<organism evidence="15 16">
    <name type="scientific">Steroidobacter flavus</name>
    <dbReference type="NCBI Taxonomy" id="1842136"/>
    <lineage>
        <taxon>Bacteria</taxon>
        <taxon>Pseudomonadati</taxon>
        <taxon>Pseudomonadota</taxon>
        <taxon>Gammaproteobacteria</taxon>
        <taxon>Steroidobacterales</taxon>
        <taxon>Steroidobacteraceae</taxon>
        <taxon>Steroidobacter</taxon>
    </lineage>
</organism>
<evidence type="ECO:0000256" key="9">
    <source>
        <dbReference type="ARBA" id="ARBA00022989"/>
    </source>
</evidence>
<feature type="transmembrane region" description="Helical" evidence="13">
    <location>
        <begin position="112"/>
        <end position="131"/>
    </location>
</feature>
<evidence type="ECO:0000256" key="12">
    <source>
        <dbReference type="ARBA" id="ARBA00037975"/>
    </source>
</evidence>
<evidence type="ECO:0000256" key="4">
    <source>
        <dbReference type="ARBA" id="ARBA00022475"/>
    </source>
</evidence>
<keyword evidence="6 13" id="KW-0812">Transmembrane</keyword>
<dbReference type="InterPro" id="IPR011577">
    <property type="entry name" value="Cyt_b561_bac/Ni-Hgenase"/>
</dbReference>
<dbReference type="InterPro" id="IPR052168">
    <property type="entry name" value="Cytochrome_b561_oxidase"/>
</dbReference>
<evidence type="ECO:0000256" key="2">
    <source>
        <dbReference type="ARBA" id="ARBA00004651"/>
    </source>
</evidence>
<dbReference type="PANTHER" id="PTHR30529">
    <property type="entry name" value="CYTOCHROME B561"/>
    <property type="match status" value="1"/>
</dbReference>
<evidence type="ECO:0000313" key="15">
    <source>
        <dbReference type="EMBL" id="MFC4310616.1"/>
    </source>
</evidence>
<keyword evidence="3" id="KW-0813">Transport</keyword>
<evidence type="ECO:0000256" key="8">
    <source>
        <dbReference type="ARBA" id="ARBA00022982"/>
    </source>
</evidence>
<reference evidence="16" key="1">
    <citation type="journal article" date="2019" name="Int. J. Syst. Evol. Microbiol.">
        <title>The Global Catalogue of Microorganisms (GCM) 10K type strain sequencing project: providing services to taxonomists for standard genome sequencing and annotation.</title>
        <authorList>
            <consortium name="The Broad Institute Genomics Platform"/>
            <consortium name="The Broad Institute Genome Sequencing Center for Infectious Disease"/>
            <person name="Wu L."/>
            <person name="Ma J."/>
        </authorList>
    </citation>
    <scope>NUCLEOTIDE SEQUENCE [LARGE SCALE GENOMIC DNA]</scope>
    <source>
        <strain evidence="16">CGMCC 1.10759</strain>
    </source>
</reference>
<evidence type="ECO:0000256" key="11">
    <source>
        <dbReference type="ARBA" id="ARBA00023136"/>
    </source>
</evidence>
<evidence type="ECO:0000256" key="3">
    <source>
        <dbReference type="ARBA" id="ARBA00022448"/>
    </source>
</evidence>
<gene>
    <name evidence="15" type="ORF">ACFPN2_16105</name>
</gene>
<accession>A0ABV8SSY6</accession>
<keyword evidence="5" id="KW-0349">Heme</keyword>
<evidence type="ECO:0000259" key="14">
    <source>
        <dbReference type="Pfam" id="PF01292"/>
    </source>
</evidence>
<name>A0ABV8SSY6_9GAMM</name>
<dbReference type="RefSeq" id="WP_380598243.1">
    <property type="nucleotide sequence ID" value="NZ_JBHSDU010000003.1"/>
</dbReference>
<keyword evidence="11 13" id="KW-0472">Membrane</keyword>
<feature type="domain" description="Cytochrome b561 bacterial/Ni-hydrogenase" evidence="14">
    <location>
        <begin position="30"/>
        <end position="200"/>
    </location>
</feature>
<dbReference type="SUPFAM" id="SSF81342">
    <property type="entry name" value="Transmembrane di-heme cytochromes"/>
    <property type="match status" value="1"/>
</dbReference>
<keyword evidence="7" id="KW-0479">Metal-binding</keyword>
<sequence>MARLPESLTLSSLSTHWIRKVMQLKNDEFRYGVVAQLFHWAIVVLIIVQFILASRADDLPLGPAKIAVLAQHKSFGITILGLALLRLIWRWLNPVPAEPLDIPQWQRIAARVSHIGLYALLLITPLVGWLMSSARNFPVSWFGLVTLPDFIKPNRPAYDFLHETHELLALTLFGLAVLHIAAALKHHFIDKDNVLRRMLPVKLKQDRS</sequence>
<evidence type="ECO:0000256" key="6">
    <source>
        <dbReference type="ARBA" id="ARBA00022692"/>
    </source>
</evidence>
<comment type="subcellular location">
    <subcellularLocation>
        <location evidence="2">Cell membrane</location>
        <topology evidence="2">Multi-pass membrane protein</topology>
    </subcellularLocation>
</comment>
<protein>
    <submittedName>
        <fullName evidence="15">Cytochrome b</fullName>
    </submittedName>
</protein>
<comment type="caution">
    <text evidence="15">The sequence shown here is derived from an EMBL/GenBank/DDBJ whole genome shotgun (WGS) entry which is preliminary data.</text>
</comment>
<feature type="transmembrane region" description="Helical" evidence="13">
    <location>
        <begin position="29"/>
        <end position="54"/>
    </location>
</feature>